<dbReference type="Pfam" id="PF21240">
    <property type="entry name" value="Nup98_GLEBS"/>
    <property type="match status" value="1"/>
</dbReference>
<proteinExistence type="predicted"/>
<dbReference type="Proteomes" id="UP001150062">
    <property type="component" value="Unassembled WGS sequence"/>
</dbReference>
<feature type="region of interest" description="Disordered" evidence="1">
    <location>
        <begin position="107"/>
        <end position="128"/>
    </location>
</feature>
<evidence type="ECO:0000313" key="2">
    <source>
        <dbReference type="EMBL" id="KAJ6232211.1"/>
    </source>
</evidence>
<evidence type="ECO:0000256" key="1">
    <source>
        <dbReference type="SAM" id="MobiDB-lite"/>
    </source>
</evidence>
<sequence>MSKNKNKRTTKAPKYSRKIRDKVFNNEIEIIPTNSQVDLLCITCMKEYQSLSLEELRYYDHLNPEPLQYSTTTIKKRNPKDTEILQSISAMEKYKDLSVEEMRLNYKKRNENKSSNNSGVGGKSTSNNIYQNLKLDPVKYSPLRVYLESDDENDCTLIEMANYTYRKTTTNTNSSYSNQTVTLVTITALEKYSQFSLEEMRFRDLNRKTRYKPLKCNKRSSSELIWAITAKKGHQGKSFEELRLEFLLKQSNLQK</sequence>
<evidence type="ECO:0000313" key="3">
    <source>
        <dbReference type="Proteomes" id="UP001150062"/>
    </source>
</evidence>
<name>A0ABQ8XHT5_9EUKA</name>
<feature type="compositionally biased region" description="Low complexity" evidence="1">
    <location>
        <begin position="113"/>
        <end position="128"/>
    </location>
</feature>
<dbReference type="Gene3D" id="1.10.10.2360">
    <property type="match status" value="3"/>
</dbReference>
<organism evidence="2 3">
    <name type="scientific">Anaeramoeba flamelloides</name>
    <dbReference type="NCBI Taxonomy" id="1746091"/>
    <lineage>
        <taxon>Eukaryota</taxon>
        <taxon>Metamonada</taxon>
        <taxon>Anaeramoebidae</taxon>
        <taxon>Anaeramoeba</taxon>
    </lineage>
</organism>
<accession>A0ABQ8XHT5</accession>
<keyword evidence="3" id="KW-1185">Reference proteome</keyword>
<reference evidence="2" key="1">
    <citation type="submission" date="2022-08" db="EMBL/GenBank/DDBJ databases">
        <title>Novel sulfate-reducing endosymbionts in the free-living metamonad Anaeramoeba.</title>
        <authorList>
            <person name="Jerlstrom-Hultqvist J."/>
            <person name="Cepicka I."/>
            <person name="Gallot-Lavallee L."/>
            <person name="Salas-Leiva D."/>
            <person name="Curtis B.A."/>
            <person name="Zahonova K."/>
            <person name="Pipaliya S."/>
            <person name="Dacks J."/>
            <person name="Roger A.J."/>
        </authorList>
    </citation>
    <scope>NUCLEOTIDE SEQUENCE</scope>
    <source>
        <strain evidence="2">Schooner1</strain>
    </source>
</reference>
<gene>
    <name evidence="2" type="ORF">M0813_05131</name>
</gene>
<comment type="caution">
    <text evidence="2">The sequence shown here is derived from an EMBL/GenBank/DDBJ whole genome shotgun (WGS) entry which is preliminary data.</text>
</comment>
<protein>
    <submittedName>
        <fullName evidence="2">Nuclear pore complex protein nup98-nup96</fullName>
    </submittedName>
</protein>
<dbReference type="EMBL" id="JAOAOG010000294">
    <property type="protein sequence ID" value="KAJ6232211.1"/>
    <property type="molecule type" value="Genomic_DNA"/>
</dbReference>